<sequence>MFGEVEHELELHVPASEAWDLFGGLAIGKLVEKEMPEKFQKVELIEGDGGVGTILKLTFTPGVPGPTSLNEKFIKIDAEKRIKEVEVVEGGYLDLGFTLYRIRLEVIEKGEESSIMKTTIEYEVKEEEEVDASLLSIKPLANIIEVGKNYLIRTRATKEAK</sequence>
<dbReference type="InterPro" id="IPR023393">
    <property type="entry name" value="START-like_dom_sf"/>
</dbReference>
<dbReference type="GO" id="GO:0005634">
    <property type="term" value="C:nucleus"/>
    <property type="evidence" value="ECO:0007669"/>
    <property type="project" value="TreeGrafter"/>
</dbReference>
<dbReference type="EMBL" id="DF973975">
    <property type="protein sequence ID" value="GAU43494.1"/>
    <property type="molecule type" value="Genomic_DNA"/>
</dbReference>
<dbReference type="PANTHER" id="PTHR31213">
    <property type="entry name" value="OS08G0374000 PROTEIN-RELATED"/>
    <property type="match status" value="1"/>
</dbReference>
<dbReference type="GO" id="GO:0005737">
    <property type="term" value="C:cytoplasm"/>
    <property type="evidence" value="ECO:0007669"/>
    <property type="project" value="TreeGrafter"/>
</dbReference>
<proteinExistence type="inferred from homology"/>
<dbReference type="AlphaFoldDB" id="A0A2Z6NGD6"/>
<dbReference type="OrthoDB" id="1879545at2759"/>
<dbReference type="PANTHER" id="PTHR31213:SF19">
    <property type="entry name" value="BET V I_MAJOR LATEX PROTEIN DOMAIN-CONTAINING PROTEIN"/>
    <property type="match status" value="1"/>
</dbReference>
<dbReference type="SUPFAM" id="SSF55961">
    <property type="entry name" value="Bet v1-like"/>
    <property type="match status" value="1"/>
</dbReference>
<protein>
    <recommendedName>
        <fullName evidence="3">Bet v I/Major latex protein domain-containing protein</fullName>
    </recommendedName>
</protein>
<dbReference type="InterPro" id="IPR050279">
    <property type="entry name" value="Plant_def-hormone_signal"/>
</dbReference>
<dbReference type="Gene3D" id="3.30.530.20">
    <property type="match status" value="1"/>
</dbReference>
<keyword evidence="5" id="KW-1185">Reference proteome</keyword>
<dbReference type="Pfam" id="PF00407">
    <property type="entry name" value="Bet_v_1"/>
    <property type="match status" value="1"/>
</dbReference>
<dbReference type="FunFam" id="3.30.530.20:FF:000033">
    <property type="entry name" value="S-norcoclaurine synthase"/>
    <property type="match status" value="1"/>
</dbReference>
<dbReference type="Proteomes" id="UP000242715">
    <property type="component" value="Unassembled WGS sequence"/>
</dbReference>
<dbReference type="CDD" id="cd07816">
    <property type="entry name" value="Bet_v1-like"/>
    <property type="match status" value="1"/>
</dbReference>
<dbReference type="GO" id="GO:0009820">
    <property type="term" value="P:alkaloid metabolic process"/>
    <property type="evidence" value="ECO:0007669"/>
    <property type="project" value="UniProtKB-KW"/>
</dbReference>
<name>A0A2Z6NGD6_TRISU</name>
<dbReference type="GO" id="GO:0010427">
    <property type="term" value="F:abscisic acid binding"/>
    <property type="evidence" value="ECO:0007669"/>
    <property type="project" value="TreeGrafter"/>
</dbReference>
<evidence type="ECO:0000256" key="2">
    <source>
        <dbReference type="ARBA" id="ARBA00022589"/>
    </source>
</evidence>
<reference evidence="5" key="1">
    <citation type="journal article" date="2017" name="Front. Plant Sci.">
        <title>Climate Clever Clovers: New Paradigm to Reduce the Environmental Footprint of Ruminants by Breeding Low Methanogenic Forages Utilizing Haplotype Variation.</title>
        <authorList>
            <person name="Kaur P."/>
            <person name="Appels R."/>
            <person name="Bayer P.E."/>
            <person name="Keeble-Gagnere G."/>
            <person name="Wang J."/>
            <person name="Hirakawa H."/>
            <person name="Shirasawa K."/>
            <person name="Vercoe P."/>
            <person name="Stefanova K."/>
            <person name="Durmic Z."/>
            <person name="Nichols P."/>
            <person name="Revell C."/>
            <person name="Isobe S.N."/>
            <person name="Edwards D."/>
            <person name="Erskine W."/>
        </authorList>
    </citation>
    <scope>NUCLEOTIDE SEQUENCE [LARGE SCALE GENOMIC DNA]</scope>
    <source>
        <strain evidence="5">cv. Daliak</strain>
    </source>
</reference>
<keyword evidence="2" id="KW-0017">Alkaloid metabolism</keyword>
<accession>A0A2Z6NGD6</accession>
<dbReference type="GO" id="GO:0006952">
    <property type="term" value="P:defense response"/>
    <property type="evidence" value="ECO:0007669"/>
    <property type="project" value="InterPro"/>
</dbReference>
<comment type="similarity">
    <text evidence="1">Belongs to the BetVI family.</text>
</comment>
<dbReference type="GO" id="GO:0038023">
    <property type="term" value="F:signaling receptor activity"/>
    <property type="evidence" value="ECO:0007669"/>
    <property type="project" value="TreeGrafter"/>
</dbReference>
<organism evidence="4 5">
    <name type="scientific">Trifolium subterraneum</name>
    <name type="common">Subterranean clover</name>
    <dbReference type="NCBI Taxonomy" id="3900"/>
    <lineage>
        <taxon>Eukaryota</taxon>
        <taxon>Viridiplantae</taxon>
        <taxon>Streptophyta</taxon>
        <taxon>Embryophyta</taxon>
        <taxon>Tracheophyta</taxon>
        <taxon>Spermatophyta</taxon>
        <taxon>Magnoliopsida</taxon>
        <taxon>eudicotyledons</taxon>
        <taxon>Gunneridae</taxon>
        <taxon>Pentapetalae</taxon>
        <taxon>rosids</taxon>
        <taxon>fabids</taxon>
        <taxon>Fabales</taxon>
        <taxon>Fabaceae</taxon>
        <taxon>Papilionoideae</taxon>
        <taxon>50 kb inversion clade</taxon>
        <taxon>NPAAA clade</taxon>
        <taxon>Hologalegina</taxon>
        <taxon>IRL clade</taxon>
        <taxon>Trifolieae</taxon>
        <taxon>Trifolium</taxon>
    </lineage>
</organism>
<evidence type="ECO:0000256" key="1">
    <source>
        <dbReference type="ARBA" id="ARBA00009744"/>
    </source>
</evidence>
<dbReference type="GO" id="GO:0009738">
    <property type="term" value="P:abscisic acid-activated signaling pathway"/>
    <property type="evidence" value="ECO:0007669"/>
    <property type="project" value="TreeGrafter"/>
</dbReference>
<feature type="domain" description="Bet v I/Major latex protein" evidence="3">
    <location>
        <begin position="3"/>
        <end position="129"/>
    </location>
</feature>
<evidence type="ECO:0000313" key="4">
    <source>
        <dbReference type="EMBL" id="GAU43494.1"/>
    </source>
</evidence>
<gene>
    <name evidence="4" type="ORF">TSUD_92050</name>
</gene>
<evidence type="ECO:0000259" key="3">
    <source>
        <dbReference type="Pfam" id="PF00407"/>
    </source>
</evidence>
<dbReference type="GO" id="GO:0004864">
    <property type="term" value="F:protein phosphatase inhibitor activity"/>
    <property type="evidence" value="ECO:0007669"/>
    <property type="project" value="TreeGrafter"/>
</dbReference>
<dbReference type="InterPro" id="IPR000916">
    <property type="entry name" value="Bet_v_I/MLP"/>
</dbReference>
<evidence type="ECO:0000313" key="5">
    <source>
        <dbReference type="Proteomes" id="UP000242715"/>
    </source>
</evidence>